<reference evidence="1 2" key="1">
    <citation type="submission" date="2014-04" db="EMBL/GenBank/DDBJ databases">
        <authorList>
            <consortium name="DOE Joint Genome Institute"/>
            <person name="Kuo A."/>
            <person name="Girlanda M."/>
            <person name="Perotto S."/>
            <person name="Kohler A."/>
            <person name="Nagy L.G."/>
            <person name="Floudas D."/>
            <person name="Copeland A."/>
            <person name="Barry K.W."/>
            <person name="Cichocki N."/>
            <person name="Veneault-Fourrey C."/>
            <person name="LaButti K."/>
            <person name="Lindquist E.A."/>
            <person name="Lipzen A."/>
            <person name="Lundell T."/>
            <person name="Morin E."/>
            <person name="Murat C."/>
            <person name="Sun H."/>
            <person name="Tunlid A."/>
            <person name="Henrissat B."/>
            <person name="Grigoriev I.V."/>
            <person name="Hibbett D.S."/>
            <person name="Martin F."/>
            <person name="Nordberg H.P."/>
            <person name="Cantor M.N."/>
            <person name="Hua S.X."/>
        </authorList>
    </citation>
    <scope>NUCLEOTIDE SEQUENCE [LARGE SCALE GENOMIC DNA]</scope>
    <source>
        <strain evidence="1 2">MUT 4182</strain>
    </source>
</reference>
<name>A0A0C3KYI0_9AGAM</name>
<reference evidence="2" key="2">
    <citation type="submission" date="2015-01" db="EMBL/GenBank/DDBJ databases">
        <title>Evolutionary Origins and Diversification of the Mycorrhizal Mutualists.</title>
        <authorList>
            <consortium name="DOE Joint Genome Institute"/>
            <consortium name="Mycorrhizal Genomics Consortium"/>
            <person name="Kohler A."/>
            <person name="Kuo A."/>
            <person name="Nagy L.G."/>
            <person name="Floudas D."/>
            <person name="Copeland A."/>
            <person name="Barry K.W."/>
            <person name="Cichocki N."/>
            <person name="Veneault-Fourrey C."/>
            <person name="LaButti K."/>
            <person name="Lindquist E.A."/>
            <person name="Lipzen A."/>
            <person name="Lundell T."/>
            <person name="Morin E."/>
            <person name="Murat C."/>
            <person name="Riley R."/>
            <person name="Ohm R."/>
            <person name="Sun H."/>
            <person name="Tunlid A."/>
            <person name="Henrissat B."/>
            <person name="Grigoriev I.V."/>
            <person name="Hibbett D.S."/>
            <person name="Martin F."/>
        </authorList>
    </citation>
    <scope>NUCLEOTIDE SEQUENCE [LARGE SCALE GENOMIC DNA]</scope>
    <source>
        <strain evidence="2">MUT 4182</strain>
    </source>
</reference>
<dbReference type="InterPro" id="IPR032675">
    <property type="entry name" value="LRR_dom_sf"/>
</dbReference>
<dbReference type="AlphaFoldDB" id="A0A0C3KYI0"/>
<evidence type="ECO:0008006" key="3">
    <source>
        <dbReference type="Google" id="ProtNLM"/>
    </source>
</evidence>
<dbReference type="Proteomes" id="UP000054248">
    <property type="component" value="Unassembled WGS sequence"/>
</dbReference>
<dbReference type="EMBL" id="KN823024">
    <property type="protein sequence ID" value="KIO26423.1"/>
    <property type="molecule type" value="Genomic_DNA"/>
</dbReference>
<protein>
    <recommendedName>
        <fullName evidence="3">F-box domain-containing protein</fullName>
    </recommendedName>
</protein>
<dbReference type="SUPFAM" id="SSF52047">
    <property type="entry name" value="RNI-like"/>
    <property type="match status" value="1"/>
</dbReference>
<evidence type="ECO:0000313" key="2">
    <source>
        <dbReference type="Proteomes" id="UP000054248"/>
    </source>
</evidence>
<accession>A0A0C3KYI0</accession>
<dbReference type="Gene3D" id="3.80.10.10">
    <property type="entry name" value="Ribonuclease Inhibitor"/>
    <property type="match status" value="1"/>
</dbReference>
<dbReference type="OrthoDB" id="3189340at2759"/>
<sequence length="362" mass="41184">MPYVWGNIDTFYKLMQLLPEDALSTTYDDRFAPFTLKRRLNDSDWARFLTHSNYTRKLCVLLAPETFKDYLQLLPHLPSTPLLPNLESVELEISRVSEPLNLDLMALFLPRTLSEVQIRIIEKSADWSVVRVIQMLTKEIELPHLKSFSIHGENYSAYHLKESASKFLQSQQNLQAVNLDVGSGPEIFEILYSTGQLLHLRHLSLQTTQVYSHFEHPPRLLFPELETLKMEGPPFFIHAVVDCVGSGNMQTVKLLVDDDGLGEDNEAEYAIHLTSCLVSIGRFVRLKTLDLESGMPVPTNLLDHVLTCENLESLRLVGAELDPLETEESRRTRMTVAWPRLTTLELQPPATFEESSSAASSY</sequence>
<keyword evidence="2" id="KW-1185">Reference proteome</keyword>
<organism evidence="1 2">
    <name type="scientific">Tulasnella calospora MUT 4182</name>
    <dbReference type="NCBI Taxonomy" id="1051891"/>
    <lineage>
        <taxon>Eukaryota</taxon>
        <taxon>Fungi</taxon>
        <taxon>Dikarya</taxon>
        <taxon>Basidiomycota</taxon>
        <taxon>Agaricomycotina</taxon>
        <taxon>Agaricomycetes</taxon>
        <taxon>Cantharellales</taxon>
        <taxon>Tulasnellaceae</taxon>
        <taxon>Tulasnella</taxon>
    </lineage>
</organism>
<gene>
    <name evidence="1" type="ORF">M407DRAFT_24272</name>
</gene>
<proteinExistence type="predicted"/>
<evidence type="ECO:0000313" key="1">
    <source>
        <dbReference type="EMBL" id="KIO26423.1"/>
    </source>
</evidence>
<dbReference type="HOGENOM" id="CLU_048323_0_0_1"/>